<accession>A0ABD0MLP2</accession>
<protein>
    <recommendedName>
        <fullName evidence="3">Immunoglobulin V-set domain-containing protein</fullName>
    </recommendedName>
</protein>
<dbReference type="PANTHER" id="PTHR21063:SF4">
    <property type="entry name" value="CD48 ANTIGEN-RELATED"/>
    <property type="match status" value="1"/>
</dbReference>
<name>A0ABD0MLP2_CIRMR</name>
<evidence type="ECO:0000313" key="2">
    <source>
        <dbReference type="Proteomes" id="UP001529510"/>
    </source>
</evidence>
<evidence type="ECO:0000313" key="1">
    <source>
        <dbReference type="EMBL" id="KAL0149431.1"/>
    </source>
</evidence>
<dbReference type="PANTHER" id="PTHR21063">
    <property type="entry name" value="LFA-3"/>
    <property type="match status" value="1"/>
</dbReference>
<dbReference type="InterPro" id="IPR036179">
    <property type="entry name" value="Ig-like_dom_sf"/>
</dbReference>
<keyword evidence="2" id="KW-1185">Reference proteome</keyword>
<dbReference type="InterPro" id="IPR013783">
    <property type="entry name" value="Ig-like_fold"/>
</dbReference>
<dbReference type="SUPFAM" id="SSF48726">
    <property type="entry name" value="Immunoglobulin"/>
    <property type="match status" value="1"/>
</dbReference>
<dbReference type="EMBL" id="JAMKFB020000430">
    <property type="protein sequence ID" value="KAL0149431.1"/>
    <property type="molecule type" value="Genomic_DNA"/>
</dbReference>
<dbReference type="Proteomes" id="UP001529510">
    <property type="component" value="Unassembled WGS sequence"/>
</dbReference>
<gene>
    <name evidence="1" type="ORF">M9458_055219</name>
</gene>
<evidence type="ECO:0008006" key="3">
    <source>
        <dbReference type="Google" id="ProtNLM"/>
    </source>
</evidence>
<feature type="non-terminal residue" evidence="1">
    <location>
        <position position="101"/>
    </location>
</feature>
<comment type="caution">
    <text evidence="1">The sequence shown here is derived from an EMBL/GenBank/DDBJ whole genome shotgun (WGS) entry which is preliminary data.</text>
</comment>
<organism evidence="1 2">
    <name type="scientific">Cirrhinus mrigala</name>
    <name type="common">Mrigala</name>
    <dbReference type="NCBI Taxonomy" id="683832"/>
    <lineage>
        <taxon>Eukaryota</taxon>
        <taxon>Metazoa</taxon>
        <taxon>Chordata</taxon>
        <taxon>Craniata</taxon>
        <taxon>Vertebrata</taxon>
        <taxon>Euteleostomi</taxon>
        <taxon>Actinopterygii</taxon>
        <taxon>Neopterygii</taxon>
        <taxon>Teleostei</taxon>
        <taxon>Ostariophysi</taxon>
        <taxon>Cypriniformes</taxon>
        <taxon>Cyprinidae</taxon>
        <taxon>Labeoninae</taxon>
        <taxon>Labeonini</taxon>
        <taxon>Cirrhinus</taxon>
    </lineage>
</organism>
<sequence>MAMHSEDLRIDPRIEGDPLTLHSGVEINQQEKIRWYFNGGRIAQITGDLSFACTDVQCNEGTERFRGRLKLDHQTGSLTIMNTRITHSGEYKLKIINSKSD</sequence>
<dbReference type="AlphaFoldDB" id="A0ABD0MLP2"/>
<proteinExistence type="predicted"/>
<dbReference type="Gene3D" id="2.60.40.10">
    <property type="entry name" value="Immunoglobulins"/>
    <property type="match status" value="1"/>
</dbReference>
<reference evidence="1 2" key="1">
    <citation type="submission" date="2024-05" db="EMBL/GenBank/DDBJ databases">
        <title>Genome sequencing and assembly of Indian major carp, Cirrhinus mrigala (Hamilton, 1822).</title>
        <authorList>
            <person name="Mohindra V."/>
            <person name="Chowdhury L.M."/>
            <person name="Lal K."/>
            <person name="Jena J.K."/>
        </authorList>
    </citation>
    <scope>NUCLEOTIDE SEQUENCE [LARGE SCALE GENOMIC DNA]</scope>
    <source>
        <strain evidence="1">CM1030</strain>
        <tissue evidence="1">Blood</tissue>
    </source>
</reference>